<dbReference type="AlphaFoldDB" id="A0A8S3TZY2"/>
<evidence type="ECO:0000313" key="2">
    <source>
        <dbReference type="Proteomes" id="UP000683360"/>
    </source>
</evidence>
<proteinExistence type="predicted"/>
<dbReference type="Proteomes" id="UP000683360">
    <property type="component" value="Unassembled WGS sequence"/>
</dbReference>
<accession>A0A8S3TZY2</accession>
<keyword evidence="2" id="KW-1185">Reference proteome</keyword>
<comment type="caution">
    <text evidence="1">The sequence shown here is derived from an EMBL/GenBank/DDBJ whole genome shotgun (WGS) entry which is preliminary data.</text>
</comment>
<organism evidence="1 2">
    <name type="scientific">Mytilus edulis</name>
    <name type="common">Blue mussel</name>
    <dbReference type="NCBI Taxonomy" id="6550"/>
    <lineage>
        <taxon>Eukaryota</taxon>
        <taxon>Metazoa</taxon>
        <taxon>Spiralia</taxon>
        <taxon>Lophotrochozoa</taxon>
        <taxon>Mollusca</taxon>
        <taxon>Bivalvia</taxon>
        <taxon>Autobranchia</taxon>
        <taxon>Pteriomorphia</taxon>
        <taxon>Mytilida</taxon>
        <taxon>Mytiloidea</taxon>
        <taxon>Mytilidae</taxon>
        <taxon>Mytilinae</taxon>
        <taxon>Mytilus</taxon>
    </lineage>
</organism>
<sequence>MADSATQNTSTDLYHYLCQNIVGTEEHVKSIRMMNTVRNNLQNNKRNAMIVSGSFGEGLQMRGSDIDIMTVLKYIEVCEDTNIDLNAAKTYVIMEMKDTQPGFSMLRLLHTGIEDIFQVCDKIDNEFYISNLLFKHKMSNASSSYNILGISFQLVGDLESAKQAFMQAESIYREFL</sequence>
<reference evidence="1" key="1">
    <citation type="submission" date="2021-03" db="EMBL/GenBank/DDBJ databases">
        <authorList>
            <person name="Bekaert M."/>
        </authorList>
    </citation>
    <scope>NUCLEOTIDE SEQUENCE</scope>
</reference>
<protein>
    <submittedName>
        <fullName evidence="1">Uncharacterized protein</fullName>
    </submittedName>
</protein>
<gene>
    <name evidence="1" type="ORF">MEDL_51567</name>
</gene>
<evidence type="ECO:0000313" key="1">
    <source>
        <dbReference type="EMBL" id="CAG2239190.1"/>
    </source>
</evidence>
<dbReference type="OrthoDB" id="6141187at2759"/>
<dbReference type="EMBL" id="CAJPWZ010002506">
    <property type="protein sequence ID" value="CAG2239190.1"/>
    <property type="molecule type" value="Genomic_DNA"/>
</dbReference>
<name>A0A8S3TZY2_MYTED</name>